<protein>
    <submittedName>
        <fullName evidence="10">Uncharacterized protein</fullName>
    </submittedName>
</protein>
<dbReference type="PANTHER" id="PTHR19932:SF10">
    <property type="entry name" value="WD REPEAT AND HMG-BOX DNA-BINDING PROTEIN 1"/>
    <property type="match status" value="1"/>
</dbReference>
<dbReference type="InterPro" id="IPR015943">
    <property type="entry name" value="WD40/YVTN_repeat-like_dom_sf"/>
</dbReference>
<dbReference type="GO" id="GO:0003682">
    <property type="term" value="F:chromatin binding"/>
    <property type="evidence" value="ECO:0007669"/>
    <property type="project" value="TreeGrafter"/>
</dbReference>
<dbReference type="InterPro" id="IPR022100">
    <property type="entry name" value="WDHD1/CFT4_beta-prop_2nd"/>
</dbReference>
<dbReference type="InterPro" id="IPR048591">
    <property type="entry name" value="WDHD1/CFT4_hel"/>
</dbReference>
<evidence type="ECO:0000313" key="10">
    <source>
        <dbReference type="EMBL" id="OZJ03083.1"/>
    </source>
</evidence>
<dbReference type="Proteomes" id="UP000242875">
    <property type="component" value="Unassembled WGS sequence"/>
</dbReference>
<comment type="caution">
    <text evidence="10">The sequence shown here is derived from an EMBL/GenBank/DDBJ whole genome shotgun (WGS) entry which is preliminary data.</text>
</comment>
<comment type="subcellular location">
    <subcellularLocation>
        <location evidence="1">Nucleus</location>
    </subcellularLocation>
</comment>
<evidence type="ECO:0000259" key="9">
    <source>
        <dbReference type="Pfam" id="PF24817"/>
    </source>
</evidence>
<reference evidence="10 11" key="1">
    <citation type="journal article" date="2017" name="Mycologia">
        <title>Bifiguratus adelaidae, gen. et sp. nov., a new member of Mucoromycotina in endophytic and soil-dwelling habitats.</title>
        <authorList>
            <person name="Torres-Cruz T.J."/>
            <person name="Billingsley Tobias T.L."/>
            <person name="Almatruk M."/>
            <person name="Hesse C."/>
            <person name="Kuske C.R."/>
            <person name="Desiro A."/>
            <person name="Benucci G.M."/>
            <person name="Bonito G."/>
            <person name="Stajich J.E."/>
            <person name="Dunlap C."/>
            <person name="Arnold A.E."/>
            <person name="Porras-Alfaro A."/>
        </authorList>
    </citation>
    <scope>NUCLEOTIDE SEQUENCE [LARGE SCALE GENOMIC DNA]</scope>
    <source>
        <strain evidence="10 11">AZ0501</strain>
    </source>
</reference>
<evidence type="ECO:0000259" key="8">
    <source>
        <dbReference type="Pfam" id="PF20946"/>
    </source>
</evidence>
<feature type="compositionally biased region" description="Low complexity" evidence="6">
    <location>
        <begin position="963"/>
        <end position="979"/>
    </location>
</feature>
<gene>
    <name evidence="10" type="ORF">BZG36_03905</name>
</gene>
<dbReference type="SMART" id="SM00320">
    <property type="entry name" value="WD40"/>
    <property type="match status" value="6"/>
</dbReference>
<dbReference type="Pfam" id="PF20946">
    <property type="entry name" value="Ctf4_C"/>
    <property type="match status" value="1"/>
</dbReference>
<evidence type="ECO:0000313" key="11">
    <source>
        <dbReference type="Proteomes" id="UP000242875"/>
    </source>
</evidence>
<dbReference type="GO" id="GO:0000278">
    <property type="term" value="P:mitotic cell cycle"/>
    <property type="evidence" value="ECO:0007669"/>
    <property type="project" value="TreeGrafter"/>
</dbReference>
<feature type="repeat" description="WD" evidence="5">
    <location>
        <begin position="143"/>
        <end position="184"/>
    </location>
</feature>
<feature type="repeat" description="WD" evidence="5">
    <location>
        <begin position="238"/>
        <end position="279"/>
    </location>
</feature>
<feature type="region of interest" description="Disordered" evidence="6">
    <location>
        <begin position="944"/>
        <end position="1043"/>
    </location>
</feature>
<evidence type="ECO:0000256" key="3">
    <source>
        <dbReference type="ARBA" id="ARBA00022737"/>
    </source>
</evidence>
<feature type="domain" description="WDHD1 first WD40" evidence="9">
    <location>
        <begin position="16"/>
        <end position="309"/>
    </location>
</feature>
<accession>A0A261XXI5</accession>
<dbReference type="GO" id="GO:0006281">
    <property type="term" value="P:DNA repair"/>
    <property type="evidence" value="ECO:0007669"/>
    <property type="project" value="TreeGrafter"/>
</dbReference>
<feature type="domain" description="WDHD1/CFT4 helical bundle" evidence="8">
    <location>
        <begin position="702"/>
        <end position="801"/>
    </location>
</feature>
<feature type="compositionally biased region" description="Polar residues" evidence="6">
    <location>
        <begin position="889"/>
        <end position="899"/>
    </location>
</feature>
<feature type="domain" description="WDHD1/CFT4 second beta-propeller" evidence="7">
    <location>
        <begin position="396"/>
        <end position="693"/>
    </location>
</feature>
<sequence>MAGVVNSAGFNTVHTRYAHLDGHLALNITQDGRSVITGGSDGLVRVFHFDPKNRDSDAFTIEKHTDPLRSIASHDGVFVTAGEDGLVAIFRASDRAFSRLAYRSDLYVRCIKISPNGNHIALATDNLHINIMSMINSDEVATLRGHEKSVMSLDYDSTGKYLVSASSDGELRAWDLQGDDGTAKCIKRIGSVMNKADPDGLLLNTVAWQPHGNLVAFPGIRNVKIYNASTWSEHCELSEPHTENVITVAWSANGKYLASADVGRAFVLWNVAKREAIFQAKTKHTITGLCWHPTENALAYVTNVGQLCIWDNVMHFDAEHPAHMPRLSKAGLDRLFDNDDQPDNDIPNDNIQDDMGSDQDMEDADSISRFEHDDPLLLSGSGRVPPKIAQRFVQAPFQSGATPYKLGRRYLAFNMLGVICTIDNKTYSSVNVEFHDRGAHRNFHFTDPYNYSMAYLGEKGCFFASNAYLDTKEPGQNTDDTSDEDSKGIIYYKPHQQWGSQNSDWQLILRRESVTALAANDKGAICATSNNLVRFFSLSGIQTHLFQVANVINISASMDMVMIIHHLGPGVYENEQNLGYMLYNNERHEIMQKGSLPLKGEETILWAGFSEYKASLDQICGQLSVCHNMRYAGQAVWIPLLDSRASTARPHHEHYWPIGLTDTSMLCVISKGRERFPSFPKPIISEVALEIPLLSVENDAIKLEERYLRTKIVRAHHYSEAVISGDAEERESEFNRTDLEMDKAILQLIQMACKAEKTIRAFELVSSLSCASAIEKAIKIAQFFKYNELAERMHLFKESRFGDFAVAEKPLLLPFNRNESIPSSDMYTQGRPYGMQSILAPHNSDDFIPSAKRAKISRRSEESRMTDTEYDENSRFDFNEAPSDADISRQGTVSTPGTQSRRRNRASGPFNPFATPRLNKNKTSISKSTSFFDAIDRVGLSENVRPVLDGPLPRKEAPKKQQSTLNSFTSSVSSNTLLNDTITEDPQEMEQETNDVETQDEDEDADAPEAPTLDITLDNDTYDDSSAPKISSSERLSAFRLAA</sequence>
<dbReference type="InterPro" id="IPR019775">
    <property type="entry name" value="WD40_repeat_CS"/>
</dbReference>
<dbReference type="Gene3D" id="2.130.10.10">
    <property type="entry name" value="YVTN repeat-like/Quinoprotein amine dehydrogenase"/>
    <property type="match status" value="2"/>
</dbReference>
<evidence type="ECO:0000256" key="4">
    <source>
        <dbReference type="ARBA" id="ARBA00023242"/>
    </source>
</evidence>
<dbReference type="InterPro" id="IPR001680">
    <property type="entry name" value="WD40_rpt"/>
</dbReference>
<evidence type="ECO:0000256" key="6">
    <source>
        <dbReference type="SAM" id="MobiDB-lite"/>
    </source>
</evidence>
<dbReference type="Pfam" id="PF24817">
    <property type="entry name" value="WD40_WDHD1_1st"/>
    <property type="match status" value="1"/>
</dbReference>
<proteinExistence type="predicted"/>
<organism evidence="10 11">
    <name type="scientific">Bifiguratus adelaidae</name>
    <dbReference type="NCBI Taxonomy" id="1938954"/>
    <lineage>
        <taxon>Eukaryota</taxon>
        <taxon>Fungi</taxon>
        <taxon>Fungi incertae sedis</taxon>
        <taxon>Mucoromycota</taxon>
        <taxon>Mucoromycotina</taxon>
        <taxon>Endogonomycetes</taxon>
        <taxon>Endogonales</taxon>
        <taxon>Endogonales incertae sedis</taxon>
        <taxon>Bifiguratus</taxon>
    </lineage>
</organism>
<feature type="compositionally biased region" description="Acidic residues" evidence="6">
    <location>
        <begin position="351"/>
        <end position="363"/>
    </location>
</feature>
<dbReference type="PROSITE" id="PS50294">
    <property type="entry name" value="WD_REPEATS_REGION"/>
    <property type="match status" value="1"/>
</dbReference>
<dbReference type="PANTHER" id="PTHR19932">
    <property type="entry name" value="WD REPEAT AND HMG-BOX DNA BINDING PROTEIN"/>
    <property type="match status" value="1"/>
</dbReference>
<dbReference type="PROSITE" id="PS00678">
    <property type="entry name" value="WD_REPEATS_1"/>
    <property type="match status" value="1"/>
</dbReference>
<dbReference type="AlphaFoldDB" id="A0A261XXI5"/>
<keyword evidence="11" id="KW-1185">Reference proteome</keyword>
<feature type="region of interest" description="Disordered" evidence="6">
    <location>
        <begin position="851"/>
        <end position="922"/>
    </location>
</feature>
<evidence type="ECO:0000256" key="5">
    <source>
        <dbReference type="PROSITE-ProRule" id="PRU00221"/>
    </source>
</evidence>
<keyword evidence="2 5" id="KW-0853">WD repeat</keyword>
<feature type="compositionally biased region" description="Acidic residues" evidence="6">
    <location>
        <begin position="982"/>
        <end position="1007"/>
    </location>
</feature>
<keyword evidence="3" id="KW-0677">Repeat</keyword>
<dbReference type="OrthoDB" id="427368at2759"/>
<dbReference type="SUPFAM" id="SSF50978">
    <property type="entry name" value="WD40 repeat-like"/>
    <property type="match status" value="1"/>
</dbReference>
<dbReference type="PROSITE" id="PS50082">
    <property type="entry name" value="WD_REPEATS_2"/>
    <property type="match status" value="2"/>
</dbReference>
<dbReference type="GO" id="GO:0006261">
    <property type="term" value="P:DNA-templated DNA replication"/>
    <property type="evidence" value="ECO:0007669"/>
    <property type="project" value="TreeGrafter"/>
</dbReference>
<evidence type="ECO:0000259" key="7">
    <source>
        <dbReference type="Pfam" id="PF12341"/>
    </source>
</evidence>
<dbReference type="GO" id="GO:0043596">
    <property type="term" value="C:nuclear replication fork"/>
    <property type="evidence" value="ECO:0007669"/>
    <property type="project" value="TreeGrafter"/>
</dbReference>
<evidence type="ECO:0000256" key="1">
    <source>
        <dbReference type="ARBA" id="ARBA00004123"/>
    </source>
</evidence>
<dbReference type="InterPro" id="IPR036322">
    <property type="entry name" value="WD40_repeat_dom_sf"/>
</dbReference>
<dbReference type="EMBL" id="MVBO01000105">
    <property type="protein sequence ID" value="OZJ03083.1"/>
    <property type="molecule type" value="Genomic_DNA"/>
</dbReference>
<feature type="compositionally biased region" description="Basic and acidic residues" evidence="6">
    <location>
        <begin position="858"/>
        <end position="878"/>
    </location>
</feature>
<feature type="region of interest" description="Disordered" evidence="6">
    <location>
        <begin position="337"/>
        <end position="363"/>
    </location>
</feature>
<name>A0A261XXI5_9FUNG</name>
<dbReference type="InterPro" id="IPR057646">
    <property type="entry name" value="WD40_WDHD1_1st"/>
</dbReference>
<evidence type="ECO:0000256" key="2">
    <source>
        <dbReference type="ARBA" id="ARBA00022574"/>
    </source>
</evidence>
<keyword evidence="4" id="KW-0539">Nucleus</keyword>
<dbReference type="Pfam" id="PF12341">
    <property type="entry name" value="Mcl1_mid"/>
    <property type="match status" value="1"/>
</dbReference>